<evidence type="ECO:0000313" key="2">
    <source>
        <dbReference type="Proteomes" id="UP001448498"/>
    </source>
</evidence>
<dbReference type="RefSeq" id="WP_174993888.1">
    <property type="nucleotide sequence ID" value="NZ_CABVPX010000028.1"/>
</dbReference>
<dbReference type="EMBL" id="CP109823">
    <property type="protein sequence ID" value="XAE53686.1"/>
    <property type="molecule type" value="Genomic_DNA"/>
</dbReference>
<reference evidence="1 2" key="1">
    <citation type="submission" date="2022-10" db="EMBL/GenBank/DDBJ databases">
        <title>Genomic of Burkholderia cepacia PN-1.</title>
        <authorList>
            <person name="Yang Y."/>
            <person name="Guan H."/>
            <person name="Huang J."/>
        </authorList>
    </citation>
    <scope>NUCLEOTIDE SEQUENCE [LARGE SCALE GENOMIC DNA]</scope>
    <source>
        <strain evidence="1 2">PN-1</strain>
    </source>
</reference>
<organism evidence="1 2">
    <name type="scientific">Burkholderia arboris</name>
    <dbReference type="NCBI Taxonomy" id="488730"/>
    <lineage>
        <taxon>Bacteria</taxon>
        <taxon>Pseudomonadati</taxon>
        <taxon>Pseudomonadota</taxon>
        <taxon>Betaproteobacteria</taxon>
        <taxon>Burkholderiales</taxon>
        <taxon>Burkholderiaceae</taxon>
        <taxon>Burkholderia</taxon>
        <taxon>Burkholderia cepacia complex</taxon>
    </lineage>
</organism>
<dbReference type="Proteomes" id="UP001448498">
    <property type="component" value="Chromosome 2"/>
</dbReference>
<protein>
    <recommendedName>
        <fullName evidence="3">GAF domain-containing protein</fullName>
    </recommendedName>
</protein>
<dbReference type="InterPro" id="IPR029016">
    <property type="entry name" value="GAF-like_dom_sf"/>
</dbReference>
<dbReference type="Gene3D" id="3.30.450.40">
    <property type="match status" value="1"/>
</dbReference>
<evidence type="ECO:0008006" key="3">
    <source>
        <dbReference type="Google" id="ProtNLM"/>
    </source>
</evidence>
<gene>
    <name evidence="1" type="ORF">OHZ10_34215</name>
</gene>
<dbReference type="SUPFAM" id="SSF55781">
    <property type="entry name" value="GAF domain-like"/>
    <property type="match status" value="1"/>
</dbReference>
<proteinExistence type="predicted"/>
<evidence type="ECO:0000313" key="1">
    <source>
        <dbReference type="EMBL" id="XAE53686.1"/>
    </source>
</evidence>
<keyword evidence="2" id="KW-1185">Reference proteome</keyword>
<name>A0ABZ3DYC8_9BURK</name>
<accession>A0ABZ3DYC8</accession>
<sequence>MISILPDAYPVGGTKPIVRTDALFHHIVTGGQPRRCRDYDDVRRAFFDHALIRSLGCESAINYPVRWAGQAIGSLSLPHQQAWCDADDFATIALFASRAVAPVLKAIGRV</sequence>